<name>A0A180GCG4_PUCT1</name>
<dbReference type="AlphaFoldDB" id="A0A180GCG4"/>
<reference evidence="2" key="1">
    <citation type="submission" date="2009-11" db="EMBL/GenBank/DDBJ databases">
        <authorList>
            <consortium name="The Broad Institute Genome Sequencing Platform"/>
            <person name="Ward D."/>
            <person name="Feldgarden M."/>
            <person name="Earl A."/>
            <person name="Young S.K."/>
            <person name="Zeng Q."/>
            <person name="Koehrsen M."/>
            <person name="Alvarado L."/>
            <person name="Berlin A."/>
            <person name="Bochicchio J."/>
            <person name="Borenstein D."/>
            <person name="Chapman S.B."/>
            <person name="Chen Z."/>
            <person name="Engels R."/>
            <person name="Freedman E."/>
            <person name="Gellesch M."/>
            <person name="Goldberg J."/>
            <person name="Griggs A."/>
            <person name="Gujja S."/>
            <person name="Heilman E."/>
            <person name="Heiman D."/>
            <person name="Hepburn T."/>
            <person name="Howarth C."/>
            <person name="Jen D."/>
            <person name="Larson L."/>
            <person name="Lewis B."/>
            <person name="Mehta T."/>
            <person name="Park D."/>
            <person name="Pearson M."/>
            <person name="Roberts A."/>
            <person name="Saif S."/>
            <person name="Shea T."/>
            <person name="Shenoy N."/>
            <person name="Sisk P."/>
            <person name="Stolte C."/>
            <person name="Sykes S."/>
            <person name="Thomson T."/>
            <person name="Walk T."/>
            <person name="White J."/>
            <person name="Yandava C."/>
            <person name="Izard J."/>
            <person name="Baranova O.V."/>
            <person name="Blanton J.M."/>
            <person name="Tanner A.C."/>
            <person name="Dewhirst F.E."/>
            <person name="Haas B."/>
            <person name="Nusbaum C."/>
            <person name="Birren B."/>
        </authorList>
    </citation>
    <scope>NUCLEOTIDE SEQUENCE [LARGE SCALE GENOMIC DNA]</scope>
    <source>
        <strain evidence="2">1-1 BBBD Race 1</strain>
    </source>
</reference>
<evidence type="ECO:0000313" key="4">
    <source>
        <dbReference type="Proteomes" id="UP000005240"/>
    </source>
</evidence>
<reference evidence="2" key="2">
    <citation type="submission" date="2016-05" db="EMBL/GenBank/DDBJ databases">
        <title>Comparative analysis highlights variable genome content of wheat rusts and divergence of the mating loci.</title>
        <authorList>
            <person name="Cuomo C.A."/>
            <person name="Bakkeren G."/>
            <person name="Szabo L."/>
            <person name="Khalil H."/>
            <person name="Joly D."/>
            <person name="Goldberg J."/>
            <person name="Young S."/>
            <person name="Zeng Q."/>
            <person name="Fellers J."/>
        </authorList>
    </citation>
    <scope>NUCLEOTIDE SEQUENCE [LARGE SCALE GENOMIC DNA]</scope>
    <source>
        <strain evidence="2">1-1 BBBD Race 1</strain>
    </source>
</reference>
<protein>
    <submittedName>
        <fullName evidence="2 3">Uncharacterized protein</fullName>
    </submittedName>
</protein>
<evidence type="ECO:0000313" key="2">
    <source>
        <dbReference type="EMBL" id="OAV90387.1"/>
    </source>
</evidence>
<organism evidence="2">
    <name type="scientific">Puccinia triticina (isolate 1-1 / race 1 (BBBD))</name>
    <name type="common">Brown leaf rust fungus</name>
    <dbReference type="NCBI Taxonomy" id="630390"/>
    <lineage>
        <taxon>Eukaryota</taxon>
        <taxon>Fungi</taxon>
        <taxon>Dikarya</taxon>
        <taxon>Basidiomycota</taxon>
        <taxon>Pucciniomycotina</taxon>
        <taxon>Pucciniomycetes</taxon>
        <taxon>Pucciniales</taxon>
        <taxon>Pucciniaceae</taxon>
        <taxon>Puccinia</taxon>
    </lineage>
</organism>
<evidence type="ECO:0000256" key="1">
    <source>
        <dbReference type="SAM" id="MobiDB-lite"/>
    </source>
</evidence>
<dbReference type="OrthoDB" id="2496263at2759"/>
<dbReference type="EMBL" id="ADAS02000102">
    <property type="protein sequence ID" value="OAV90387.1"/>
    <property type="molecule type" value="Genomic_DNA"/>
</dbReference>
<feature type="region of interest" description="Disordered" evidence="1">
    <location>
        <begin position="1"/>
        <end position="70"/>
    </location>
</feature>
<keyword evidence="4" id="KW-1185">Reference proteome</keyword>
<reference evidence="3" key="4">
    <citation type="submission" date="2025-05" db="UniProtKB">
        <authorList>
            <consortium name="EnsemblFungi"/>
        </authorList>
    </citation>
    <scope>IDENTIFICATION</scope>
    <source>
        <strain evidence="3">isolate 1-1 / race 1 (BBBD)</strain>
    </source>
</reference>
<sequence>MPVAVAPRKSGVAKQSDGSPDNGRKWPCDARGSVKRLPKTVALSPAGSTPPRPARAERSAPFETVATSPPSIEETMGDLRLGALESACLTLLSLFAIPLQLILSLPNPDSRPGTIPRGPLEWGHGPQLEPAPQTKHLVWDSQLDMNKGKKVEVFSVETGDVVYTISELPHDYRTTIISNGQGMELLRFQLKKTATWDHAFVYHTSSAVSYEIHPRGKATDRWYMHVQGDNPETLKYYRGHSANTGNVYLRDTKLAAFQFNSTQQIDKSKMKPGALKGVQTVVSYQIVEPSDVPVHYFVGLWCLVKRRIDHYGV</sequence>
<accession>A0A180GCG4</accession>
<proteinExistence type="predicted"/>
<dbReference type="EnsemblFungi" id="PTTG_28336-t43_2">
    <property type="protein sequence ID" value="PTTG_28336-t43_2-p1"/>
    <property type="gene ID" value="PTTG_28336"/>
</dbReference>
<evidence type="ECO:0000313" key="3">
    <source>
        <dbReference type="EnsemblFungi" id="PTTG_28336-t43_2-p1"/>
    </source>
</evidence>
<dbReference type="VEuPathDB" id="FungiDB:PTTG_28336"/>
<reference evidence="3 4" key="3">
    <citation type="journal article" date="2017" name="G3 (Bethesda)">
        <title>Comparative analysis highlights variable genome content of wheat rusts and divergence of the mating loci.</title>
        <authorList>
            <person name="Cuomo C.A."/>
            <person name="Bakkeren G."/>
            <person name="Khalil H.B."/>
            <person name="Panwar V."/>
            <person name="Joly D."/>
            <person name="Linning R."/>
            <person name="Sakthikumar S."/>
            <person name="Song X."/>
            <person name="Adiconis X."/>
            <person name="Fan L."/>
            <person name="Goldberg J.M."/>
            <person name="Levin J.Z."/>
            <person name="Young S."/>
            <person name="Zeng Q."/>
            <person name="Anikster Y."/>
            <person name="Bruce M."/>
            <person name="Wang M."/>
            <person name="Yin C."/>
            <person name="McCallum B."/>
            <person name="Szabo L.J."/>
            <person name="Hulbert S."/>
            <person name="Chen X."/>
            <person name="Fellers J.P."/>
        </authorList>
    </citation>
    <scope>NUCLEOTIDE SEQUENCE</scope>
    <source>
        <strain evidence="3">isolate 1-1 / race 1 (BBBD)</strain>
        <strain evidence="4">Isolate 1-1 / race 1 (BBBD)</strain>
    </source>
</reference>
<gene>
    <name evidence="2" type="ORF">PTTG_28336</name>
</gene>
<dbReference type="Proteomes" id="UP000005240">
    <property type="component" value="Unassembled WGS sequence"/>
</dbReference>